<keyword evidence="8" id="KW-0624">Polysaccharide degradation</keyword>
<feature type="domain" description="Glycoside hydrolase family 9" evidence="10">
    <location>
        <begin position="184"/>
        <end position="319"/>
    </location>
</feature>
<dbReference type="GO" id="GO:0008810">
    <property type="term" value="F:cellulase activity"/>
    <property type="evidence" value="ECO:0007669"/>
    <property type="project" value="UniProtKB-EC"/>
</dbReference>
<keyword evidence="6" id="KW-0119">Carbohydrate metabolism</keyword>
<dbReference type="InterPro" id="IPR008928">
    <property type="entry name" value="6-hairpin_glycosidase_sf"/>
</dbReference>
<evidence type="ECO:0000256" key="8">
    <source>
        <dbReference type="ARBA" id="ARBA00023326"/>
    </source>
</evidence>
<keyword evidence="12" id="KW-1185">Reference proteome</keyword>
<comment type="caution">
    <text evidence="11">The sequence shown here is derived from an EMBL/GenBank/DDBJ whole genome shotgun (WGS) entry which is preliminary data.</text>
</comment>
<dbReference type="InterPro" id="IPR012341">
    <property type="entry name" value="6hp_glycosidase-like_sf"/>
</dbReference>
<evidence type="ECO:0000256" key="9">
    <source>
        <dbReference type="SAM" id="Phobius"/>
    </source>
</evidence>
<evidence type="ECO:0000256" key="2">
    <source>
        <dbReference type="ARBA" id="ARBA00007072"/>
    </source>
</evidence>
<evidence type="ECO:0000256" key="3">
    <source>
        <dbReference type="ARBA" id="ARBA00012601"/>
    </source>
</evidence>
<keyword evidence="9" id="KW-0812">Transmembrane</keyword>
<feature type="non-terminal residue" evidence="11">
    <location>
        <position position="543"/>
    </location>
</feature>
<sequence>MPGGDKVPLAAVEGRGAGQDKVEKAKQRGGRMARFKTVLASFKPQNIEDFDKMFDPLALAFLFVFCCGLACVGCWELSKTVMRDTVSDFQLNSPLRGNPYLLIAISWSFFNAIPPYIFIHYCFSAGRSFKFMTRWLPWVSLLLLLGSMSIMWMLIPEEVKAVQALSLSLVNFFPHQIMTDTNTNFPQGYSEEQAAAAKATLRRGADYLMRCNLNLDDPLNPVFVAQLGDPEQYIASDQPGYSPEATGRVWTSTQQDETLSGASARKAWLMVRENPGADLLSNVAAALAATSMVLRDEDPELASLALRHARYLYSFGTSQSLEPRSYCATIPCTASIAVQQQVTALPLAPEVSDEPMCYWVDWGTRACRVAYTGTECDELRLHSTDVYLTRQGCCDVFAASKIWSGTYTGAQGLCALPANQTTCYVPDAVQRTCYKQEVDPVSGLGCNGVGLEIFSSPLSCCTYLNSHGIVGTTGGQANYGAGLCSRLGVDPGFKKCYVPSIINGTCLELTGSACLQFGAETSFDQPLGCCNRLVTLMAGAIPG</sequence>
<comment type="catalytic activity">
    <reaction evidence="1">
        <text>Endohydrolysis of (1-&gt;4)-beta-D-glucosidic linkages in cellulose, lichenin and cereal beta-D-glucans.</text>
        <dbReference type="EC" id="3.2.1.4"/>
    </reaction>
</comment>
<dbReference type="Proteomes" id="UP000485058">
    <property type="component" value="Unassembled WGS sequence"/>
</dbReference>
<accession>A0A699ZJY2</accession>
<protein>
    <recommendedName>
        <fullName evidence="3">cellulase</fullName>
        <ecNumber evidence="3">3.2.1.4</ecNumber>
    </recommendedName>
</protein>
<evidence type="ECO:0000256" key="5">
    <source>
        <dbReference type="ARBA" id="ARBA00023001"/>
    </source>
</evidence>
<dbReference type="Gene3D" id="1.50.10.10">
    <property type="match status" value="1"/>
</dbReference>
<keyword evidence="9" id="KW-0472">Membrane</keyword>
<keyword evidence="7" id="KW-0326">Glycosidase</keyword>
<keyword evidence="5" id="KW-0136">Cellulose degradation</keyword>
<evidence type="ECO:0000256" key="6">
    <source>
        <dbReference type="ARBA" id="ARBA00023277"/>
    </source>
</evidence>
<evidence type="ECO:0000259" key="10">
    <source>
        <dbReference type="Pfam" id="PF00759"/>
    </source>
</evidence>
<keyword evidence="4" id="KW-0378">Hydrolase</keyword>
<dbReference type="SUPFAM" id="SSF48208">
    <property type="entry name" value="Six-hairpin glycosidases"/>
    <property type="match status" value="1"/>
</dbReference>
<feature type="transmembrane region" description="Helical" evidence="9">
    <location>
        <begin position="98"/>
        <end position="123"/>
    </location>
</feature>
<gene>
    <name evidence="11" type="ORF">HaLaN_20632</name>
</gene>
<dbReference type="GO" id="GO:0030245">
    <property type="term" value="P:cellulose catabolic process"/>
    <property type="evidence" value="ECO:0007669"/>
    <property type="project" value="UniProtKB-KW"/>
</dbReference>
<dbReference type="InterPro" id="IPR001701">
    <property type="entry name" value="Glyco_hydro_9"/>
</dbReference>
<keyword evidence="9" id="KW-1133">Transmembrane helix</keyword>
<organism evidence="11 12">
    <name type="scientific">Haematococcus lacustris</name>
    <name type="common">Green alga</name>
    <name type="synonym">Haematococcus pluvialis</name>
    <dbReference type="NCBI Taxonomy" id="44745"/>
    <lineage>
        <taxon>Eukaryota</taxon>
        <taxon>Viridiplantae</taxon>
        <taxon>Chlorophyta</taxon>
        <taxon>core chlorophytes</taxon>
        <taxon>Chlorophyceae</taxon>
        <taxon>CS clade</taxon>
        <taxon>Chlamydomonadales</taxon>
        <taxon>Haematococcaceae</taxon>
        <taxon>Haematococcus</taxon>
    </lineage>
</organism>
<feature type="transmembrane region" description="Helical" evidence="9">
    <location>
        <begin position="135"/>
        <end position="155"/>
    </location>
</feature>
<dbReference type="EMBL" id="BLLF01002188">
    <property type="protein sequence ID" value="GFH23077.1"/>
    <property type="molecule type" value="Genomic_DNA"/>
</dbReference>
<dbReference type="EC" id="3.2.1.4" evidence="3"/>
<evidence type="ECO:0000256" key="1">
    <source>
        <dbReference type="ARBA" id="ARBA00000966"/>
    </source>
</evidence>
<evidence type="ECO:0000256" key="4">
    <source>
        <dbReference type="ARBA" id="ARBA00022801"/>
    </source>
</evidence>
<comment type="similarity">
    <text evidence="2">Belongs to the glycosyl hydrolase 9 (cellulase E) family.</text>
</comment>
<dbReference type="PANTHER" id="PTHR22298">
    <property type="entry name" value="ENDO-1,4-BETA-GLUCANASE"/>
    <property type="match status" value="1"/>
</dbReference>
<evidence type="ECO:0000313" key="11">
    <source>
        <dbReference type="EMBL" id="GFH23077.1"/>
    </source>
</evidence>
<evidence type="ECO:0000256" key="7">
    <source>
        <dbReference type="ARBA" id="ARBA00023295"/>
    </source>
</evidence>
<dbReference type="AlphaFoldDB" id="A0A699ZJY2"/>
<dbReference type="Pfam" id="PF00759">
    <property type="entry name" value="Glyco_hydro_9"/>
    <property type="match status" value="1"/>
</dbReference>
<proteinExistence type="inferred from homology"/>
<feature type="transmembrane region" description="Helical" evidence="9">
    <location>
        <begin position="57"/>
        <end position="78"/>
    </location>
</feature>
<reference evidence="11 12" key="1">
    <citation type="submission" date="2020-02" db="EMBL/GenBank/DDBJ databases">
        <title>Draft genome sequence of Haematococcus lacustris strain NIES-144.</title>
        <authorList>
            <person name="Morimoto D."/>
            <person name="Nakagawa S."/>
            <person name="Yoshida T."/>
            <person name="Sawayama S."/>
        </authorList>
    </citation>
    <scope>NUCLEOTIDE SEQUENCE [LARGE SCALE GENOMIC DNA]</scope>
    <source>
        <strain evidence="11 12">NIES-144</strain>
    </source>
</reference>
<name>A0A699ZJY2_HAELA</name>
<evidence type="ECO:0000313" key="12">
    <source>
        <dbReference type="Proteomes" id="UP000485058"/>
    </source>
</evidence>